<comment type="caution">
    <text evidence="1">The sequence shown here is derived from an EMBL/GenBank/DDBJ whole genome shotgun (WGS) entry which is preliminary data.</text>
</comment>
<accession>A0A930E0M7</accession>
<dbReference type="AlphaFoldDB" id="A0A930E0M7"/>
<organism evidence="1 2">
    <name type="scientific">Oribacterium sinus</name>
    <dbReference type="NCBI Taxonomy" id="237576"/>
    <lineage>
        <taxon>Bacteria</taxon>
        <taxon>Bacillati</taxon>
        <taxon>Bacillota</taxon>
        <taxon>Clostridia</taxon>
        <taxon>Lachnospirales</taxon>
        <taxon>Lachnospiraceae</taxon>
        <taxon>Oribacterium</taxon>
    </lineage>
</organism>
<name>A0A930E0M7_9FIRM</name>
<reference evidence="1" key="1">
    <citation type="submission" date="2020-04" db="EMBL/GenBank/DDBJ databases">
        <title>Deep metagenomics examines the oral microbiome during advanced dental caries in children, revealing novel taxa and co-occurrences with host molecules.</title>
        <authorList>
            <person name="Baker J.L."/>
            <person name="Morton J.T."/>
            <person name="Dinis M."/>
            <person name="Alvarez R."/>
            <person name="Tran N.C."/>
            <person name="Knight R."/>
            <person name="Edlund A."/>
        </authorList>
    </citation>
    <scope>NUCLEOTIDE SEQUENCE</scope>
    <source>
        <strain evidence="1">JCVI_48_bin.5</strain>
    </source>
</reference>
<dbReference type="Proteomes" id="UP000780721">
    <property type="component" value="Unassembled WGS sequence"/>
</dbReference>
<gene>
    <name evidence="1" type="ORF">HXM91_07325</name>
</gene>
<evidence type="ECO:0000313" key="1">
    <source>
        <dbReference type="EMBL" id="MBF1305642.1"/>
    </source>
</evidence>
<dbReference type="EMBL" id="JABZRB010000222">
    <property type="protein sequence ID" value="MBF1305642.1"/>
    <property type="molecule type" value="Genomic_DNA"/>
</dbReference>
<evidence type="ECO:0000313" key="2">
    <source>
        <dbReference type="Proteomes" id="UP000780721"/>
    </source>
</evidence>
<proteinExistence type="predicted"/>
<sequence>MSDLQDLTKELLKDKEFKKEFEKLKAERERILPLKEQGKEEGYSSKSIEI</sequence>
<protein>
    <submittedName>
        <fullName evidence="1">Uncharacterized protein</fullName>
    </submittedName>
</protein>